<dbReference type="Proteomes" id="UP000002036">
    <property type="component" value="Chromosome G"/>
</dbReference>
<dbReference type="AlphaFoldDB" id="C5DNL9"/>
<evidence type="ECO:0000313" key="2">
    <source>
        <dbReference type="Proteomes" id="UP000002036"/>
    </source>
</evidence>
<dbReference type="STRING" id="559295.C5DNL9"/>
<dbReference type="InterPro" id="IPR031342">
    <property type="entry name" value="Mug163-like"/>
</dbReference>
<reference evidence="1 2" key="1">
    <citation type="journal article" date="2009" name="Genome Res.">
        <title>Comparative genomics of protoploid Saccharomycetaceae.</title>
        <authorList>
            <consortium name="The Genolevures Consortium"/>
            <person name="Souciet J.-L."/>
            <person name="Dujon B."/>
            <person name="Gaillardin C."/>
            <person name="Johnston M."/>
            <person name="Baret P.V."/>
            <person name="Cliften P."/>
            <person name="Sherman D.J."/>
            <person name="Weissenbach J."/>
            <person name="Westhof E."/>
            <person name="Wincker P."/>
            <person name="Jubin C."/>
            <person name="Poulain J."/>
            <person name="Barbe V."/>
            <person name="Segurens B."/>
            <person name="Artiguenave F."/>
            <person name="Anthouard V."/>
            <person name="Vacherie B."/>
            <person name="Val M.-E."/>
            <person name="Fulton R.S."/>
            <person name="Minx P."/>
            <person name="Wilson R."/>
            <person name="Durrens P."/>
            <person name="Jean G."/>
            <person name="Marck C."/>
            <person name="Martin T."/>
            <person name="Nikolski M."/>
            <person name="Rolland T."/>
            <person name="Seret M.-L."/>
            <person name="Casaregola S."/>
            <person name="Despons L."/>
            <person name="Fairhead C."/>
            <person name="Fischer G."/>
            <person name="Lafontaine I."/>
            <person name="Leh V."/>
            <person name="Lemaire M."/>
            <person name="de Montigny J."/>
            <person name="Neuveglise C."/>
            <person name="Thierry A."/>
            <person name="Blanc-Lenfle I."/>
            <person name="Bleykasten C."/>
            <person name="Diffels J."/>
            <person name="Fritsch E."/>
            <person name="Frangeul L."/>
            <person name="Goeffon A."/>
            <person name="Jauniaux N."/>
            <person name="Kachouri-Lafond R."/>
            <person name="Payen C."/>
            <person name="Potier S."/>
            <person name="Pribylova L."/>
            <person name="Ozanne C."/>
            <person name="Richard G.-F."/>
            <person name="Sacerdot C."/>
            <person name="Straub M.-L."/>
            <person name="Talla E."/>
        </authorList>
    </citation>
    <scope>NUCLEOTIDE SEQUENCE [LARGE SCALE GENOMIC DNA]</scope>
    <source>
        <strain evidence="2">ATCC 56472 / CBS 6340 / NRRL Y-8284</strain>
    </source>
</reference>
<protein>
    <submittedName>
        <fullName evidence="1">KLTH0G18216p</fullName>
    </submittedName>
</protein>
<keyword evidence="2" id="KW-1185">Reference proteome</keyword>
<dbReference type="EMBL" id="CU928171">
    <property type="protein sequence ID" value="CAR25380.1"/>
    <property type="molecule type" value="Genomic_DNA"/>
</dbReference>
<name>C5DNL9_LACTC</name>
<dbReference type="OrthoDB" id="5329385at2759"/>
<organism evidence="1 2">
    <name type="scientific">Lachancea thermotolerans (strain ATCC 56472 / CBS 6340 / NRRL Y-8284)</name>
    <name type="common">Yeast</name>
    <name type="synonym">Kluyveromyces thermotolerans</name>
    <dbReference type="NCBI Taxonomy" id="559295"/>
    <lineage>
        <taxon>Eukaryota</taxon>
        <taxon>Fungi</taxon>
        <taxon>Dikarya</taxon>
        <taxon>Ascomycota</taxon>
        <taxon>Saccharomycotina</taxon>
        <taxon>Saccharomycetes</taxon>
        <taxon>Saccharomycetales</taxon>
        <taxon>Saccharomycetaceae</taxon>
        <taxon>Lachancea</taxon>
    </lineage>
</organism>
<dbReference type="eggNOG" id="ENOG502S29P">
    <property type="taxonomic scope" value="Eukaryota"/>
</dbReference>
<gene>
    <name evidence="1" type="ordered locus">KLTH0G18216g</name>
</gene>
<dbReference type="HOGENOM" id="CLU_068099_1_0_1"/>
<dbReference type="KEGG" id="lth:KLTH0G18216g"/>
<accession>C5DNL9</accession>
<dbReference type="Pfam" id="PF17119">
    <property type="entry name" value="MMU163"/>
    <property type="match status" value="1"/>
</dbReference>
<evidence type="ECO:0000313" key="1">
    <source>
        <dbReference type="EMBL" id="CAR25380.1"/>
    </source>
</evidence>
<dbReference type="GeneID" id="8294112"/>
<sequence length="251" mass="28102">MRPLLGTSGRLCMRRTVCGASHAARNANLGEMTEYLRLEAVPQMLNRSIDAERLDAEVKLRLLPTTHPYLPAIQGVNKYKHSMNAIALVIRNFVLNERCALHVTNVHTLADGKTCSRYNTVTDADKVVVHWRTCAEGCEHLGPEDVTSQAKFGLYKARQSGRGTAGLEDEHSKSEVLRYILDPGHKMSETLMAQHASPANDLDARWQLSRVIYGVFIFEMNDDNTKIRVHTIDNVEMSDREKKVETGALAC</sequence>
<dbReference type="RefSeq" id="XP_002555817.1">
    <property type="nucleotide sequence ID" value="XM_002555771.1"/>
</dbReference>
<proteinExistence type="predicted"/>
<dbReference type="FunCoup" id="C5DNL9">
    <property type="interactions" value="3"/>
</dbReference>
<dbReference type="InParanoid" id="C5DNL9"/>
<dbReference type="OMA" id="FIFELNE"/>